<evidence type="ECO:0000313" key="3">
    <source>
        <dbReference type="EMBL" id="EBU8203432.1"/>
    </source>
</evidence>
<dbReference type="Pfam" id="PF05443">
    <property type="entry name" value="ROS_MUCR"/>
    <property type="match status" value="1"/>
</dbReference>
<protein>
    <recommendedName>
        <fullName evidence="4">MucR family transcriptional regulator</fullName>
    </recommendedName>
</protein>
<dbReference type="Gene3D" id="1.10.10.1550">
    <property type="entry name" value="ROS/MUCR transcriptional regulator protein"/>
    <property type="match status" value="1"/>
</dbReference>
<sequence length="173" mass="20101">MGQPVKEIKNRQDVTEYLAGDKIQCLECGKMFQMLGTHLLKMHGMTAAEYRERFNLPAKTPLAGAAYRQIHRDKMNRLIKEGVVTHWHLASAVEKARTTGRGERREFDLIEQKERMKRNSHYQEKTLPPGSKRADGRDADRCREYQRANRAQKKGDNSLMIKYLEKYPKGAPR</sequence>
<organism evidence="3">
    <name type="scientific">Salmonella enterica subsp. enterica serovar Cardoner</name>
    <dbReference type="NCBI Taxonomy" id="2564309"/>
    <lineage>
        <taxon>Bacteria</taxon>
        <taxon>Pseudomonadati</taxon>
        <taxon>Pseudomonadota</taxon>
        <taxon>Gammaproteobacteria</taxon>
        <taxon>Enterobacterales</taxon>
        <taxon>Enterobacteriaceae</taxon>
        <taxon>Salmonella</taxon>
    </lineage>
</organism>
<feature type="compositionally biased region" description="Basic and acidic residues" evidence="2">
    <location>
        <begin position="132"/>
        <end position="141"/>
    </location>
</feature>
<comment type="caution">
    <text evidence="3">The sequence shown here is derived from an EMBL/GenBank/DDBJ whole genome shotgun (WGS) entry which is preliminary data.</text>
</comment>
<dbReference type="EMBL" id="AAHDIR010000002">
    <property type="protein sequence ID" value="EBU8203432.1"/>
    <property type="molecule type" value="Genomic_DNA"/>
</dbReference>
<proteinExistence type="inferred from homology"/>
<accession>A0A5W3RET6</accession>
<evidence type="ECO:0000256" key="2">
    <source>
        <dbReference type="SAM" id="MobiDB-lite"/>
    </source>
</evidence>
<dbReference type="AlphaFoldDB" id="A0A5W3RET6"/>
<evidence type="ECO:0000256" key="1">
    <source>
        <dbReference type="ARBA" id="ARBA00007031"/>
    </source>
</evidence>
<dbReference type="InterPro" id="IPR041920">
    <property type="entry name" value="ROS/MUCR_sf"/>
</dbReference>
<feature type="region of interest" description="Disordered" evidence="2">
    <location>
        <begin position="113"/>
        <end position="141"/>
    </location>
</feature>
<gene>
    <name evidence="3" type="ORF">DLM21_03480</name>
</gene>
<reference evidence="3" key="1">
    <citation type="submission" date="2018-05" db="EMBL/GenBank/DDBJ databases">
        <authorList>
            <person name="Ashton P.M."/>
            <person name="Dallman T."/>
            <person name="Nair S."/>
            <person name="De Pinna E."/>
            <person name="Peters T."/>
            <person name="Grant K."/>
        </authorList>
    </citation>
    <scope>NUCLEOTIDE SEQUENCE</scope>
    <source>
        <strain evidence="3">374031</strain>
    </source>
</reference>
<dbReference type="GO" id="GO:0003677">
    <property type="term" value="F:DNA binding"/>
    <property type="evidence" value="ECO:0007669"/>
    <property type="project" value="InterPro"/>
</dbReference>
<dbReference type="InterPro" id="IPR008807">
    <property type="entry name" value="ROS_MUCR"/>
</dbReference>
<name>A0A5W3RET6_SALET</name>
<evidence type="ECO:0008006" key="4">
    <source>
        <dbReference type="Google" id="ProtNLM"/>
    </source>
</evidence>
<comment type="similarity">
    <text evidence="1">Belongs to the ros/MucR family.</text>
</comment>
<dbReference type="GO" id="GO:0006355">
    <property type="term" value="P:regulation of DNA-templated transcription"/>
    <property type="evidence" value="ECO:0007669"/>
    <property type="project" value="InterPro"/>
</dbReference>
<dbReference type="GO" id="GO:0008270">
    <property type="term" value="F:zinc ion binding"/>
    <property type="evidence" value="ECO:0007669"/>
    <property type="project" value="InterPro"/>
</dbReference>